<dbReference type="GO" id="GO:0005975">
    <property type="term" value="P:carbohydrate metabolic process"/>
    <property type="evidence" value="ECO:0007669"/>
    <property type="project" value="InterPro"/>
</dbReference>
<dbReference type="InterPro" id="IPR014718">
    <property type="entry name" value="GH-type_carb-bd"/>
</dbReference>
<dbReference type="InterPro" id="IPR041371">
    <property type="entry name" value="GH92_N"/>
</dbReference>
<dbReference type="PANTHER" id="PTHR12143">
    <property type="entry name" value="PEPTIDE N-GLYCANASE PNGASE -RELATED"/>
    <property type="match status" value="1"/>
</dbReference>
<dbReference type="SUPFAM" id="SSF48208">
    <property type="entry name" value="Six-hairpin glycosidases"/>
    <property type="match status" value="1"/>
</dbReference>
<reference evidence="3 4" key="1">
    <citation type="submission" date="2020-02" db="EMBL/GenBank/DDBJ databases">
        <title>Whole-genome analyses of novel actinobacteria.</title>
        <authorList>
            <person name="Sahin N."/>
        </authorList>
    </citation>
    <scope>NUCLEOTIDE SEQUENCE [LARGE SCALE GENOMIC DNA]</scope>
    <source>
        <strain evidence="3 4">KC13</strain>
    </source>
</reference>
<proteinExistence type="predicted"/>
<protein>
    <submittedName>
        <fullName evidence="3">Glycoside hydrolase family 92 protein</fullName>
    </submittedName>
</protein>
<keyword evidence="4" id="KW-1185">Reference proteome</keyword>
<feature type="domain" description="Glycosyl hydrolase family 92 N-terminal" evidence="2">
    <location>
        <begin position="127"/>
        <end position="264"/>
    </location>
</feature>
<dbReference type="GO" id="GO:0030246">
    <property type="term" value="F:carbohydrate binding"/>
    <property type="evidence" value="ECO:0007669"/>
    <property type="project" value="InterPro"/>
</dbReference>
<organism evidence="3 4">
    <name type="scientific">Nocardioides turkmenicus</name>
    <dbReference type="NCBI Taxonomy" id="2711220"/>
    <lineage>
        <taxon>Bacteria</taxon>
        <taxon>Bacillati</taxon>
        <taxon>Actinomycetota</taxon>
        <taxon>Actinomycetes</taxon>
        <taxon>Propionibacteriales</taxon>
        <taxon>Nocardioidaceae</taxon>
        <taxon>Nocardioides</taxon>
    </lineage>
</organism>
<name>A0A6M1R966_9ACTN</name>
<dbReference type="Proteomes" id="UP000483261">
    <property type="component" value="Unassembled WGS sequence"/>
</dbReference>
<evidence type="ECO:0000259" key="2">
    <source>
        <dbReference type="Pfam" id="PF17678"/>
    </source>
</evidence>
<dbReference type="Gene3D" id="2.70.98.10">
    <property type="match status" value="1"/>
</dbReference>
<keyword evidence="3" id="KW-0378">Hydrolase</keyword>
<dbReference type="Pfam" id="PF07971">
    <property type="entry name" value="Glyco_hydro_92"/>
    <property type="match status" value="1"/>
</dbReference>
<dbReference type="AlphaFoldDB" id="A0A6M1R966"/>
<dbReference type="InterPro" id="IPR012939">
    <property type="entry name" value="Glyco_hydro_92"/>
</dbReference>
<dbReference type="Gene3D" id="3.30.2080.10">
    <property type="entry name" value="GH92 mannosidase domain"/>
    <property type="match status" value="1"/>
</dbReference>
<gene>
    <name evidence="3" type="ORF">G5C66_14915</name>
</gene>
<evidence type="ECO:0000313" key="4">
    <source>
        <dbReference type="Proteomes" id="UP000483261"/>
    </source>
</evidence>
<dbReference type="Pfam" id="PF17678">
    <property type="entry name" value="Glyco_hydro_92N"/>
    <property type="match status" value="1"/>
</dbReference>
<sequence length="976" mass="105682">MEASIEVADGDELRFVVFPESAAEDERRWEATYVCVDGFLDDGRRLSEVGLADQYGQALTPAAQGDGKRAWADQWNLRRVALTGLAGRRIERLLVVARAAEVPLRVWVDDVAVGPARVLPAAPIDQVDTRRGTHSSDRFSRGNNAPLVGLPHGGVFGLPMTDASAGNWPYAWHAHNRDTAGGPNRPAIEAFATSHIPSPWMGDHGVFQVMPSPLTDPDDDRRARALGFDHADEEAGPHRYAVTLDGGVTAELVPGDFALGMRFTGARALVLDHHGEIRSLTCENEGGEVVVRALLADREGKPAQHIHLRVAGTSQLRLGAGRLRGHIALNGAGAVDVRLGISTVSDEQAAANLAAAGSFDEMATRARTAWEQALAAVEIEGASEDQLVSIRSGLYRLLLYPNRYGEGPSHAHVSPYDLTTVRYAPMTVTHGFWDTYRTAWPLLALLDPAGAGSLAEGFVEHFRDRGWTPRWSAPGAEDCMTGTTFDTVLADLALRGVPGIDLETAYVSALRNATVPPDDVRVGRKGLRRAIFRGYVDTETHEGLSWTLDNAINDWGVSRLAGVLREDGDDEDLTAEEEYFARRALGYRNVFDTERGFFIGRTPSGAWRSGFDPDVWGHDYTETNAWGTAFTAPHDGAGLAELHGGEEALGAKLDAFFARPETGAAALSGHYGFAIHEMTEARDVRMGMLGLSNQPAHHIPFMYMFAGRHDDAHRIVRECLSRLFVGSDLGQGYPGDEDNGEMSAWYVFATIGLYPLVPGSASYVIVPPSVRRTVLRPVDGKEIVIETVGTGAHIRAVTLDGEPWDDISIPHARLADGAHLVVELSETPCGWAQDSRPPSASLTAPARPVADVTVVVPDSLTDDTGETTVALGAGEQVDIPLLGERTLSRYTVTSAEPGDLAWELDYLDASGATVAREERAGETYVWPGQTRVFRVRRGHPVTAGAVRFTALTGCVLTQLELIEDDADNRDNRQDEH</sequence>
<dbReference type="GO" id="GO:0000224">
    <property type="term" value="F:peptide-N4-(N-acetyl-beta-glucosaminyl)asparagine amidase activity"/>
    <property type="evidence" value="ECO:0007669"/>
    <property type="project" value="TreeGrafter"/>
</dbReference>
<dbReference type="InterPro" id="IPR008928">
    <property type="entry name" value="6-hairpin_glycosidase_sf"/>
</dbReference>
<evidence type="ECO:0000313" key="3">
    <source>
        <dbReference type="EMBL" id="NGN94029.1"/>
    </source>
</evidence>
<dbReference type="InterPro" id="IPR005887">
    <property type="entry name" value="GH92_a_mannosidase_put"/>
</dbReference>
<dbReference type="GO" id="GO:0006516">
    <property type="term" value="P:glycoprotein catabolic process"/>
    <property type="evidence" value="ECO:0007669"/>
    <property type="project" value="TreeGrafter"/>
</dbReference>
<dbReference type="Gene3D" id="1.20.1610.10">
    <property type="entry name" value="alpha-1,2-mannosidases domains"/>
    <property type="match status" value="1"/>
</dbReference>
<dbReference type="GO" id="GO:0005829">
    <property type="term" value="C:cytosol"/>
    <property type="evidence" value="ECO:0007669"/>
    <property type="project" value="TreeGrafter"/>
</dbReference>
<accession>A0A6M1R966</accession>
<dbReference type="EMBL" id="JAALAA010000011">
    <property type="protein sequence ID" value="NGN94029.1"/>
    <property type="molecule type" value="Genomic_DNA"/>
</dbReference>
<evidence type="ECO:0000259" key="1">
    <source>
        <dbReference type="Pfam" id="PF07971"/>
    </source>
</evidence>
<dbReference type="NCBIfam" id="TIGR01180">
    <property type="entry name" value="aman2_put"/>
    <property type="match status" value="1"/>
</dbReference>
<comment type="caution">
    <text evidence="3">The sequence shown here is derived from an EMBL/GenBank/DDBJ whole genome shotgun (WGS) entry which is preliminary data.</text>
</comment>
<feature type="domain" description="Glycosyl hydrolase family 92" evidence="1">
    <location>
        <begin position="348"/>
        <end position="825"/>
    </location>
</feature>
<dbReference type="InterPro" id="IPR050883">
    <property type="entry name" value="PNGase"/>
</dbReference>
<dbReference type="PANTHER" id="PTHR12143:SF43">
    <property type="entry name" value="PUTATIVE-RELATED"/>
    <property type="match status" value="1"/>
</dbReference>
<dbReference type="Gene3D" id="1.20.1050.60">
    <property type="entry name" value="alpha-1,2-mannosidase"/>
    <property type="match status" value="1"/>
</dbReference>